<sequence>MLYAQLIDLIKTESKTDESDFEKATNKIKGVIFSLNKEQLFPLVKEIGAIPENIDHDSTEEKLYAKTSDIILAKCFHELGLHADITRERANCADIVAKSPIHGYTLVGDAKAFRLSRTAKNQKDFKVKSMVDWKGDNDYAVIACPYYQYPNSHSQIYGQALDGNVCLFSWEHFAYFLKYNIRESRKLNLSFIWNLSAELSKSVTIGNKYDSFHVLGNELICKHIKTAPNTLIDYLHESKQIVISRGTDEIEYWNTIITQIQLYTKDQAITELITAMKINEKISAITKYIKRLTAAS</sequence>
<protein>
    <submittedName>
        <fullName evidence="1">Type III restriction enzyme HindIII</fullName>
        <ecNumber evidence="1">3.1.21.4</ecNumber>
    </submittedName>
</protein>
<dbReference type="Proteomes" id="UP000060487">
    <property type="component" value="Unassembled WGS sequence"/>
</dbReference>
<organism evidence="1 2">
    <name type="scientific">Candidatus Magnetominusculus xianensis</name>
    <dbReference type="NCBI Taxonomy" id="1748249"/>
    <lineage>
        <taxon>Bacteria</taxon>
        <taxon>Pseudomonadati</taxon>
        <taxon>Nitrospirota</taxon>
        <taxon>Nitrospiria</taxon>
        <taxon>Nitrospirales</taxon>
        <taxon>Nitrospiraceae</taxon>
        <taxon>Candidatus Magnetominusculus</taxon>
    </lineage>
</organism>
<keyword evidence="2" id="KW-1185">Reference proteome</keyword>
<accession>A0ABR5SD27</accession>
<dbReference type="EC" id="3.1.21.4" evidence="1"/>
<dbReference type="Gene3D" id="6.10.250.1510">
    <property type="match status" value="1"/>
</dbReference>
<proteinExistence type="predicted"/>
<comment type="caution">
    <text evidence="1">The sequence shown here is derived from an EMBL/GenBank/DDBJ whole genome shotgun (WGS) entry which is preliminary data.</text>
</comment>
<keyword evidence="1" id="KW-0378">Hydrolase</keyword>
<dbReference type="RefSeq" id="WP_085053032.1">
    <property type="nucleotide sequence ID" value="NZ_LNQR01000085.1"/>
</dbReference>
<evidence type="ECO:0000313" key="2">
    <source>
        <dbReference type="Proteomes" id="UP000060487"/>
    </source>
</evidence>
<gene>
    <name evidence="1" type="primary">hindIIIR</name>
    <name evidence="1" type="ORF">ASN18_2430</name>
</gene>
<dbReference type="Gene3D" id="3.40.91.70">
    <property type="entry name" value="Type II restriction endonuclease, HindIII"/>
    <property type="match status" value="1"/>
</dbReference>
<dbReference type="CDD" id="cd22330">
    <property type="entry name" value="HindIII-like"/>
    <property type="match status" value="1"/>
</dbReference>
<dbReference type="InterPro" id="IPR019043">
    <property type="entry name" value="Restrct_endonuc_II_HindIII"/>
</dbReference>
<evidence type="ECO:0000313" key="1">
    <source>
        <dbReference type="EMBL" id="KWT82638.1"/>
    </source>
</evidence>
<reference evidence="1 2" key="1">
    <citation type="submission" date="2015-11" db="EMBL/GenBank/DDBJ databases">
        <authorList>
            <person name="Lin W."/>
        </authorList>
    </citation>
    <scope>NUCLEOTIDE SEQUENCE [LARGE SCALE GENOMIC DNA]</scope>
    <source>
        <strain evidence="1 2">HCH-1</strain>
    </source>
</reference>
<dbReference type="EMBL" id="LNQR01000085">
    <property type="protein sequence ID" value="KWT82638.1"/>
    <property type="molecule type" value="Genomic_DNA"/>
</dbReference>
<name>A0ABR5SD27_9BACT</name>
<dbReference type="GO" id="GO:0009036">
    <property type="term" value="F:type II site-specific deoxyribonuclease activity"/>
    <property type="evidence" value="ECO:0007669"/>
    <property type="project" value="UniProtKB-EC"/>
</dbReference>
<dbReference type="Pfam" id="PF09518">
    <property type="entry name" value="RE_HindIII"/>
    <property type="match status" value="1"/>
</dbReference>
<dbReference type="InterPro" id="IPR038373">
    <property type="entry name" value="Restrct_endonuc_II_HindIII_sf"/>
</dbReference>